<evidence type="ECO:0000313" key="1">
    <source>
        <dbReference type="EMBL" id="MBX71219.1"/>
    </source>
</evidence>
<accession>A0A2P2QW30</accession>
<organism evidence="1">
    <name type="scientific">Rhizophora mucronata</name>
    <name type="common">Asiatic mangrove</name>
    <dbReference type="NCBI Taxonomy" id="61149"/>
    <lineage>
        <taxon>Eukaryota</taxon>
        <taxon>Viridiplantae</taxon>
        <taxon>Streptophyta</taxon>
        <taxon>Embryophyta</taxon>
        <taxon>Tracheophyta</taxon>
        <taxon>Spermatophyta</taxon>
        <taxon>Magnoliopsida</taxon>
        <taxon>eudicotyledons</taxon>
        <taxon>Gunneridae</taxon>
        <taxon>Pentapetalae</taxon>
        <taxon>rosids</taxon>
        <taxon>fabids</taxon>
        <taxon>Malpighiales</taxon>
        <taxon>Rhizophoraceae</taxon>
        <taxon>Rhizophora</taxon>
    </lineage>
</organism>
<reference evidence="1" key="1">
    <citation type="submission" date="2018-02" db="EMBL/GenBank/DDBJ databases">
        <title>Rhizophora mucronata_Transcriptome.</title>
        <authorList>
            <person name="Meera S.P."/>
            <person name="Sreeshan A."/>
            <person name="Augustine A."/>
        </authorList>
    </citation>
    <scope>NUCLEOTIDE SEQUENCE</scope>
    <source>
        <tissue evidence="1">Leaf</tissue>
    </source>
</reference>
<sequence length="37" mass="4063">MKNKTSIGSFVGTCSKLEAKGYKGKEKLKKQSLRANC</sequence>
<dbReference type="EMBL" id="GGEC01090735">
    <property type="protein sequence ID" value="MBX71219.1"/>
    <property type="molecule type" value="Transcribed_RNA"/>
</dbReference>
<protein>
    <submittedName>
        <fullName evidence="1">Uncharacterized protein</fullName>
    </submittedName>
</protein>
<dbReference type="AlphaFoldDB" id="A0A2P2QW30"/>
<name>A0A2P2QW30_RHIMU</name>
<proteinExistence type="predicted"/>